<dbReference type="EMBL" id="JAGTJJ010000082">
    <property type="protein sequence ID" value="MDC3988740.1"/>
    <property type="molecule type" value="Genomic_DNA"/>
</dbReference>
<organism evidence="2 3">
    <name type="scientific">Polyangium jinanense</name>
    <dbReference type="NCBI Taxonomy" id="2829994"/>
    <lineage>
        <taxon>Bacteria</taxon>
        <taxon>Pseudomonadati</taxon>
        <taxon>Myxococcota</taxon>
        <taxon>Polyangia</taxon>
        <taxon>Polyangiales</taxon>
        <taxon>Polyangiaceae</taxon>
        <taxon>Polyangium</taxon>
    </lineage>
</organism>
<reference evidence="2 3" key="1">
    <citation type="submission" date="2021-04" db="EMBL/GenBank/DDBJ databases">
        <title>Genome analysis of Polyangium sp.</title>
        <authorList>
            <person name="Li Y."/>
            <person name="Wang J."/>
        </authorList>
    </citation>
    <scope>NUCLEOTIDE SEQUENCE [LARGE SCALE GENOMIC DNA]</scope>
    <source>
        <strain evidence="2 3">SDU14</strain>
    </source>
</reference>
<proteinExistence type="predicted"/>
<keyword evidence="1" id="KW-0732">Signal</keyword>
<protein>
    <submittedName>
        <fullName evidence="2">Uncharacterized protein</fullName>
    </submittedName>
</protein>
<dbReference type="InterPro" id="IPR013783">
    <property type="entry name" value="Ig-like_fold"/>
</dbReference>
<dbReference type="RefSeq" id="WP_272428144.1">
    <property type="nucleotide sequence ID" value="NZ_JAGTJJ010000082.1"/>
</dbReference>
<keyword evidence="3" id="KW-1185">Reference proteome</keyword>
<evidence type="ECO:0000256" key="1">
    <source>
        <dbReference type="SAM" id="SignalP"/>
    </source>
</evidence>
<dbReference type="Proteomes" id="UP001151081">
    <property type="component" value="Unassembled WGS sequence"/>
</dbReference>
<evidence type="ECO:0000313" key="3">
    <source>
        <dbReference type="Proteomes" id="UP001151081"/>
    </source>
</evidence>
<feature type="signal peptide" evidence="1">
    <location>
        <begin position="1"/>
        <end position="23"/>
    </location>
</feature>
<dbReference type="Gene3D" id="2.60.40.10">
    <property type="entry name" value="Immunoglobulins"/>
    <property type="match status" value="1"/>
</dbReference>
<gene>
    <name evidence="2" type="ORF">KEG57_50205</name>
</gene>
<comment type="caution">
    <text evidence="2">The sequence shown here is derived from an EMBL/GenBank/DDBJ whole genome shotgun (WGS) entry which is preliminary data.</text>
</comment>
<evidence type="ECO:0000313" key="2">
    <source>
        <dbReference type="EMBL" id="MDC3988740.1"/>
    </source>
</evidence>
<sequence length="127" mass="13686">MARKIMIASFIATALGHSMVAQADEEEVLCTLEARSSVTVTVLDAEGAPVSDAVVRYSVNDEPARDCESFTVGEYVCGWETSGQFVITATRGAEAATAALFVWWEGCHVRSERVTLRLSEMPAGRSP</sequence>
<feature type="chain" id="PRO_5040730134" evidence="1">
    <location>
        <begin position="24"/>
        <end position="127"/>
    </location>
</feature>
<accession>A0A9X3XG18</accession>
<name>A0A9X3XG18_9BACT</name>
<dbReference type="AlphaFoldDB" id="A0A9X3XG18"/>